<organism evidence="1 2">
    <name type="scientific">Caerostris extrusa</name>
    <name type="common">Bark spider</name>
    <name type="synonym">Caerostris bankana</name>
    <dbReference type="NCBI Taxonomy" id="172846"/>
    <lineage>
        <taxon>Eukaryota</taxon>
        <taxon>Metazoa</taxon>
        <taxon>Ecdysozoa</taxon>
        <taxon>Arthropoda</taxon>
        <taxon>Chelicerata</taxon>
        <taxon>Arachnida</taxon>
        <taxon>Araneae</taxon>
        <taxon>Araneomorphae</taxon>
        <taxon>Entelegynae</taxon>
        <taxon>Araneoidea</taxon>
        <taxon>Araneidae</taxon>
        <taxon>Caerostris</taxon>
    </lineage>
</organism>
<evidence type="ECO:0000313" key="2">
    <source>
        <dbReference type="Proteomes" id="UP001054945"/>
    </source>
</evidence>
<reference evidence="1 2" key="1">
    <citation type="submission" date="2021-06" db="EMBL/GenBank/DDBJ databases">
        <title>Caerostris extrusa draft genome.</title>
        <authorList>
            <person name="Kono N."/>
            <person name="Arakawa K."/>
        </authorList>
    </citation>
    <scope>NUCLEOTIDE SEQUENCE [LARGE SCALE GENOMIC DNA]</scope>
</reference>
<proteinExistence type="predicted"/>
<sequence>MRLPQGKTALVELLLFSSNGRKQRVFLVHVAVAPAARHGGTSDDAGSPPNNLFLFALSRRWVGPPSLLMRASPSQGAPG</sequence>
<protein>
    <submittedName>
        <fullName evidence="1">Uncharacterized protein</fullName>
    </submittedName>
</protein>
<dbReference type="Proteomes" id="UP001054945">
    <property type="component" value="Unassembled WGS sequence"/>
</dbReference>
<dbReference type="EMBL" id="BPLR01003119">
    <property type="protein sequence ID" value="GIX81342.1"/>
    <property type="molecule type" value="Genomic_DNA"/>
</dbReference>
<comment type="caution">
    <text evidence="1">The sequence shown here is derived from an EMBL/GenBank/DDBJ whole genome shotgun (WGS) entry which is preliminary data.</text>
</comment>
<dbReference type="AlphaFoldDB" id="A0AAV4ND78"/>
<accession>A0AAV4ND78</accession>
<gene>
    <name evidence="1" type="ORF">CEXT_662321</name>
</gene>
<keyword evidence="2" id="KW-1185">Reference proteome</keyword>
<name>A0AAV4ND78_CAEEX</name>
<evidence type="ECO:0000313" key="1">
    <source>
        <dbReference type="EMBL" id="GIX81342.1"/>
    </source>
</evidence>